<dbReference type="Gramene" id="ONIVA09G10480.1">
    <property type="protein sequence ID" value="ONIVA09G10480.1"/>
    <property type="gene ID" value="ONIVA09G10480"/>
</dbReference>
<dbReference type="Proteomes" id="UP000006591">
    <property type="component" value="Chromosome 9"/>
</dbReference>
<dbReference type="EnsemblPlants" id="ONIVA09G10480.1">
    <property type="protein sequence ID" value="ONIVA09G10480.1"/>
    <property type="gene ID" value="ONIVA09G10480"/>
</dbReference>
<organism evidence="2">
    <name type="scientific">Oryza nivara</name>
    <name type="common">Indian wild rice</name>
    <name type="synonym">Oryza sativa f. spontanea</name>
    <dbReference type="NCBI Taxonomy" id="4536"/>
    <lineage>
        <taxon>Eukaryota</taxon>
        <taxon>Viridiplantae</taxon>
        <taxon>Streptophyta</taxon>
        <taxon>Embryophyta</taxon>
        <taxon>Tracheophyta</taxon>
        <taxon>Spermatophyta</taxon>
        <taxon>Magnoliopsida</taxon>
        <taxon>Liliopsida</taxon>
        <taxon>Poales</taxon>
        <taxon>Poaceae</taxon>
        <taxon>BOP clade</taxon>
        <taxon>Oryzoideae</taxon>
        <taxon>Oryzeae</taxon>
        <taxon>Oryzinae</taxon>
        <taxon>Oryza</taxon>
    </lineage>
</organism>
<keyword evidence="3" id="KW-1185">Reference proteome</keyword>
<accession>A0A0E0IJR3</accession>
<reference evidence="2" key="1">
    <citation type="submission" date="2015-04" db="UniProtKB">
        <authorList>
            <consortium name="EnsemblPlants"/>
        </authorList>
    </citation>
    <scope>IDENTIFICATION</scope>
    <source>
        <strain evidence="2">SL10</strain>
    </source>
</reference>
<reference evidence="2" key="2">
    <citation type="submission" date="2018-04" db="EMBL/GenBank/DDBJ databases">
        <title>OnivRS2 (Oryza nivara Reference Sequence Version 2).</title>
        <authorList>
            <person name="Zhang J."/>
            <person name="Kudrna D."/>
            <person name="Lee S."/>
            <person name="Talag J."/>
            <person name="Rajasekar S."/>
            <person name="Welchert J."/>
            <person name="Hsing Y.-I."/>
            <person name="Wing R.A."/>
        </authorList>
    </citation>
    <scope>NUCLEOTIDE SEQUENCE [LARGE SCALE GENOMIC DNA]</scope>
    <source>
        <strain evidence="2">SL10</strain>
    </source>
</reference>
<protein>
    <submittedName>
        <fullName evidence="2">Uncharacterized protein</fullName>
    </submittedName>
</protein>
<feature type="region of interest" description="Disordered" evidence="1">
    <location>
        <begin position="1"/>
        <end position="50"/>
    </location>
</feature>
<evidence type="ECO:0000256" key="1">
    <source>
        <dbReference type="SAM" id="MobiDB-lite"/>
    </source>
</evidence>
<name>A0A0E0IJR3_ORYNI</name>
<feature type="compositionally biased region" description="Basic and acidic residues" evidence="1">
    <location>
        <begin position="7"/>
        <end position="22"/>
    </location>
</feature>
<evidence type="ECO:0000313" key="2">
    <source>
        <dbReference type="EnsemblPlants" id="ONIVA09G10480.1"/>
    </source>
</evidence>
<evidence type="ECO:0000313" key="3">
    <source>
        <dbReference type="Proteomes" id="UP000006591"/>
    </source>
</evidence>
<dbReference type="AlphaFoldDB" id="A0A0E0IJR3"/>
<sequence>MVPWYLADEKTDEGSEPERRGNGGELEGDLTEAAPSSSSSAVGDDDDDPFLSTGFVSTFSAFSRERERLEGRGRQRGVRWHERLCASSPPPLTAWVSVEEEEVAVVRTTTTTSRRHGRSARCLLGTREKKDGDGGRAIGPLDVLETENHACQTEIILK</sequence>
<proteinExistence type="predicted"/>
<dbReference type="HOGENOM" id="CLU_1672111_0_0_1"/>